<dbReference type="Pfam" id="PF01058">
    <property type="entry name" value="Oxidored_q6"/>
    <property type="match status" value="1"/>
</dbReference>
<dbReference type="GO" id="GO:0051539">
    <property type="term" value="F:4 iron, 4 sulfur cluster binding"/>
    <property type="evidence" value="ECO:0007669"/>
    <property type="project" value="UniProtKB-KW"/>
</dbReference>
<dbReference type="GO" id="GO:0005739">
    <property type="term" value="C:mitochondrion"/>
    <property type="evidence" value="ECO:0007669"/>
    <property type="project" value="GOC"/>
</dbReference>
<dbReference type="RefSeq" id="XP_049143313.1">
    <property type="nucleotide sequence ID" value="XM_049286170.1"/>
</dbReference>
<dbReference type="NCBIfam" id="TIGR01957">
    <property type="entry name" value="nuoB_fam"/>
    <property type="match status" value="1"/>
</dbReference>
<dbReference type="AlphaFoldDB" id="A0A9Q8SQP2"/>
<dbReference type="GO" id="GO:0045271">
    <property type="term" value="C:respiratory chain complex I"/>
    <property type="evidence" value="ECO:0007669"/>
    <property type="project" value="TreeGrafter"/>
</dbReference>
<organism evidence="5 6">
    <name type="scientific">Colletotrichum lupini</name>
    <dbReference type="NCBI Taxonomy" id="145971"/>
    <lineage>
        <taxon>Eukaryota</taxon>
        <taxon>Fungi</taxon>
        <taxon>Dikarya</taxon>
        <taxon>Ascomycota</taxon>
        <taxon>Pezizomycotina</taxon>
        <taxon>Sordariomycetes</taxon>
        <taxon>Hypocreomycetidae</taxon>
        <taxon>Glomerellales</taxon>
        <taxon>Glomerellaceae</taxon>
        <taxon>Colletotrichum</taxon>
        <taxon>Colletotrichum acutatum species complex</taxon>
    </lineage>
</organism>
<name>A0A9Q8SQP2_9PEZI</name>
<dbReference type="PANTHER" id="PTHR11995:SF14">
    <property type="entry name" value="NADH DEHYDROGENASE [UBIQUINONE] IRON-SULFUR PROTEIN 7, MITOCHONDRIAL"/>
    <property type="match status" value="1"/>
</dbReference>
<dbReference type="HAMAP" id="MF_01356">
    <property type="entry name" value="NDH1_NuoB"/>
    <property type="match status" value="1"/>
</dbReference>
<dbReference type="PANTHER" id="PTHR11995">
    <property type="entry name" value="NADH DEHYDROGENASE"/>
    <property type="match status" value="1"/>
</dbReference>
<dbReference type="InterPro" id="IPR006137">
    <property type="entry name" value="NADH_UbQ_OxRdtase-like_20kDa"/>
</dbReference>
<feature type="domain" description="NADH:ubiquinone oxidoreductase-like 20kDa subunit" evidence="4">
    <location>
        <begin position="107"/>
        <end position="213"/>
    </location>
</feature>
<dbReference type="SUPFAM" id="SSF56770">
    <property type="entry name" value="HydA/Nqo6-like"/>
    <property type="match status" value="1"/>
</dbReference>
<dbReference type="Gene3D" id="3.40.50.1820">
    <property type="entry name" value="alpha/beta hydrolase"/>
    <property type="match status" value="1"/>
</dbReference>
<evidence type="ECO:0000256" key="1">
    <source>
        <dbReference type="ARBA" id="ARBA00009173"/>
    </source>
</evidence>
<dbReference type="PROSITE" id="PS01150">
    <property type="entry name" value="COMPLEX1_20K"/>
    <property type="match status" value="1"/>
</dbReference>
<dbReference type="NCBIfam" id="NF005012">
    <property type="entry name" value="PRK06411.1"/>
    <property type="match status" value="1"/>
</dbReference>
<evidence type="ECO:0000256" key="2">
    <source>
        <dbReference type="ARBA" id="ARBA00023027"/>
    </source>
</evidence>
<keyword evidence="3" id="KW-0479">Metal-binding</keyword>
<gene>
    <name evidence="5" type="ORF">CLUP02_07174</name>
</gene>
<dbReference type="SUPFAM" id="SSF53474">
    <property type="entry name" value="alpha/beta-Hydrolases"/>
    <property type="match status" value="1"/>
</dbReference>
<dbReference type="Proteomes" id="UP000830671">
    <property type="component" value="Chromosome 4"/>
</dbReference>
<proteinExistence type="inferred from homology"/>
<dbReference type="GO" id="GO:0048038">
    <property type="term" value="F:quinone binding"/>
    <property type="evidence" value="ECO:0007669"/>
    <property type="project" value="InterPro"/>
</dbReference>
<dbReference type="InterPro" id="IPR006138">
    <property type="entry name" value="NADH_UQ_OxRdtase_20Kd_su"/>
</dbReference>
<dbReference type="KEGG" id="clup:CLUP02_07174"/>
<evidence type="ECO:0000313" key="6">
    <source>
        <dbReference type="Proteomes" id="UP000830671"/>
    </source>
</evidence>
<comment type="similarity">
    <text evidence="1 3">Belongs to the complex I 20 kDa subunit family.</text>
</comment>
<dbReference type="Gene3D" id="3.40.50.12280">
    <property type="match status" value="1"/>
</dbReference>
<keyword evidence="3" id="KW-0408">Iron</keyword>
<dbReference type="GO" id="GO:0008137">
    <property type="term" value="F:NADH dehydrogenase (ubiquinone) activity"/>
    <property type="evidence" value="ECO:0007669"/>
    <property type="project" value="InterPro"/>
</dbReference>
<reference evidence="5" key="1">
    <citation type="journal article" date="2021" name="Mol. Plant Microbe Interact.">
        <title>Complete Genome Sequence of the Plant-Pathogenic Fungus Colletotrichum lupini.</title>
        <authorList>
            <person name="Baroncelli R."/>
            <person name="Pensec F."/>
            <person name="Da Lio D."/>
            <person name="Boufleur T."/>
            <person name="Vicente I."/>
            <person name="Sarrocco S."/>
            <person name="Picot A."/>
            <person name="Baraldi E."/>
            <person name="Sukno S."/>
            <person name="Thon M."/>
            <person name="Le Floch G."/>
        </authorList>
    </citation>
    <scope>NUCLEOTIDE SEQUENCE</scope>
    <source>
        <strain evidence="5">IMI 504893</strain>
    </source>
</reference>
<keyword evidence="6" id="KW-1185">Reference proteome</keyword>
<dbReference type="InterPro" id="IPR029058">
    <property type="entry name" value="AB_hydrolase_fold"/>
</dbReference>
<dbReference type="GO" id="GO:0009060">
    <property type="term" value="P:aerobic respiration"/>
    <property type="evidence" value="ECO:0007669"/>
    <property type="project" value="TreeGrafter"/>
</dbReference>
<evidence type="ECO:0000313" key="5">
    <source>
        <dbReference type="EMBL" id="UQC81688.1"/>
    </source>
</evidence>
<dbReference type="EMBL" id="CP019476">
    <property type="protein sequence ID" value="UQC81688.1"/>
    <property type="molecule type" value="Genomic_DNA"/>
</dbReference>
<dbReference type="GO" id="GO:0032981">
    <property type="term" value="P:mitochondrial respiratory chain complex I assembly"/>
    <property type="evidence" value="ECO:0007669"/>
    <property type="project" value="TreeGrafter"/>
</dbReference>
<evidence type="ECO:0000259" key="4">
    <source>
        <dbReference type="Pfam" id="PF01058"/>
    </source>
</evidence>
<keyword evidence="3" id="KW-0004">4Fe-4S</keyword>
<sequence length="720" mass="80559">MVSIPWLTISLAVLRYHPLRLAPRAQVYALHLSSTSSILGPQHHRHQNHARSHSTKTSIVPQNTLPFDSQIIKPPSNAVEHVLTTLDSIVNWARQGSFWPLTFGLACCGIEMMHVSMPRYDQDRLGIIFRASPRQADVMIVAGTVTNKMAPAVRQCYDQMPDPKWVISMGSCANGGGYYHYSYSVVRGVDRIVPVDIYVPGCPPTAEALLHGVFLLQAKQRRTKITRMWYRNTCIPSLFLSRSQPPLLSCQPSCWLVGSVFHLSCLAESSTHLITVWSDSDFYFAQFLRPNLKPCTFAAQHGTDNGNRRQNASQAVPHTTRTTNCPTLHILTPGIMILLSVLNGFTAPSTANMKVQTPRALAIWFCVSLACTALGEPLPDPTGGHNVGAQRFVVPFLEDNDVVWPNGVSTEYLVTLYYPTEDEKPCPKPYLEPELAKLYTDLWSYNISHLTSTLRWNATYLNEESGPTLLFGPGGWGVPTDGDYIIISELISHGYVVAAFDHVYEQPFLRYPNRTGVYGLPPNFSNYSLAWVEDLHAVRVRQQLHFIDYFPSLVARLEAPFRTTDLGTFGISLGGSAALTVALESDAVAAAINVDGANWGRLNSTSDSDLKKPSMILGFQGHNANSDRTWNNYRAWQTGWWRLFSVDGSLHPDWSDLGFWKTFGTTRTQGPIDGRRMVHISRTFIRAFFDDILRHNDQPLLDSPSEDFTEVHWDEVHNGP</sequence>
<dbReference type="GO" id="GO:0015990">
    <property type="term" value="P:electron transport coupled proton transport"/>
    <property type="evidence" value="ECO:0007669"/>
    <property type="project" value="TreeGrafter"/>
</dbReference>
<dbReference type="GO" id="GO:0046872">
    <property type="term" value="F:metal ion binding"/>
    <property type="evidence" value="ECO:0007669"/>
    <property type="project" value="UniProtKB-KW"/>
</dbReference>
<protein>
    <submittedName>
        <fullName evidence="5">Platelet-activating factor acetylhydrolase</fullName>
    </submittedName>
</protein>
<accession>A0A9Q8SQP2</accession>
<keyword evidence="2 3" id="KW-0520">NAD</keyword>
<dbReference type="FunFam" id="3.40.50.12280:FF:000001">
    <property type="entry name" value="NADH-quinone oxidoreductase subunit B 2"/>
    <property type="match status" value="1"/>
</dbReference>
<keyword evidence="3" id="KW-0411">Iron-sulfur</keyword>
<evidence type="ECO:0000256" key="3">
    <source>
        <dbReference type="RuleBase" id="RU004464"/>
    </source>
</evidence>
<dbReference type="GeneID" id="73341180"/>